<gene>
    <name evidence="8" type="ORF">H8792_004730</name>
</gene>
<evidence type="ECO:0000256" key="2">
    <source>
        <dbReference type="ARBA" id="ARBA00012438"/>
    </source>
</evidence>
<comment type="caution">
    <text evidence="8">The sequence shown here is derived from an EMBL/GenBank/DDBJ whole genome shotgun (WGS) entry which is preliminary data.</text>
</comment>
<dbReference type="PROSITE" id="PS50109">
    <property type="entry name" value="HIS_KIN"/>
    <property type="match status" value="1"/>
</dbReference>
<feature type="transmembrane region" description="Helical" evidence="6">
    <location>
        <begin position="253"/>
        <end position="275"/>
    </location>
</feature>
<sequence>MKATPQQLLFTVSLIAFLAVFNSVYFALQAPVLGISFEPHEKGLKVLDIEADSPNQNRLHAGQILTEMNGIPITPDLWIEEPDQLNQWTNYNAFFHKMTQLKSAADSHSLQVLTEQGQTIPLEVRARHLSDLPPLFWFQAFVGVCGFLIAASVFAFRQHDDGARYFALAGLGMLIFSLAASVYSTRELIIDGQTARLFSYTNQMGAIFFTAALVALLAVYPKRLRYSMAIILSAFVSWLAIWGGFVSESFPDISMVYLLTLILFAASFVLAFIQWRQTKHLPVERAALKWYLLSIYLGTGLFAALILIPVTLEIEPPASQGLMFMVFLFMFIGIAMGITRYRLFDLDRWWVAAWSWFLGGLLVIAADLVLLSYVGLGEATSLALSLALIGWLYFPSRQWLLERIQKKKRSRYGQTSRLIESLFSAEEPEQLALSWRQYVQDEWQPLSIELKTGQIQSPLIEQHAQCMRIPYLDDQHHLELNYPDSGSRLFNREDHESVIFLYELAQQALKGLKMRLQALEEKHRILGDLHDDVGSKLLSLLHRSEDPVNNELARNALRDLREVVSQPDQDNWLLSDKLSDWRIEAAERLKDAGMTLNWQQDECGLQEISYFTASHLGRVLRESLNNILKHSLASKVDVTIRINDGQLILQVQDDGQGESPENWQTGRGVSNIRHRVKKLHGEVDWLQSEDTGILLKVVVPIETA</sequence>
<reference evidence="8 9" key="1">
    <citation type="submission" date="2020-06" db="EMBL/GenBank/DDBJ databases">
        <authorList>
            <person name="Scott K."/>
        </authorList>
    </citation>
    <scope>NUCLEOTIDE SEQUENCE [LARGE SCALE GENOMIC DNA]</scope>
    <source>
        <strain evidence="8 9">HH1</strain>
    </source>
</reference>
<protein>
    <recommendedName>
        <fullName evidence="2">histidine kinase</fullName>
        <ecNumber evidence="2">2.7.13.3</ecNumber>
    </recommendedName>
</protein>
<feature type="domain" description="Histidine kinase" evidence="7">
    <location>
        <begin position="616"/>
        <end position="703"/>
    </location>
</feature>
<dbReference type="InterPro" id="IPR005467">
    <property type="entry name" value="His_kinase_dom"/>
</dbReference>
<evidence type="ECO:0000313" key="8">
    <source>
        <dbReference type="EMBL" id="MBF6057640.1"/>
    </source>
</evidence>
<dbReference type="CDD" id="cd16917">
    <property type="entry name" value="HATPase_UhpB-NarQ-NarX-like"/>
    <property type="match status" value="1"/>
</dbReference>
<feature type="transmembrane region" description="Helical" evidence="6">
    <location>
        <begin position="136"/>
        <end position="156"/>
    </location>
</feature>
<proteinExistence type="predicted"/>
<feature type="transmembrane region" description="Helical" evidence="6">
    <location>
        <begin position="322"/>
        <end position="341"/>
    </location>
</feature>
<organism evidence="8 9">
    <name type="scientific">Thiomicrorhabdus heinhorstiae</name>
    <dbReference type="NCBI Taxonomy" id="2748010"/>
    <lineage>
        <taxon>Bacteria</taxon>
        <taxon>Pseudomonadati</taxon>
        <taxon>Pseudomonadota</taxon>
        <taxon>Gammaproteobacteria</taxon>
        <taxon>Thiotrichales</taxon>
        <taxon>Piscirickettsiaceae</taxon>
        <taxon>Thiomicrorhabdus</taxon>
    </lineage>
</organism>
<keyword evidence="6" id="KW-0472">Membrane</keyword>
<feature type="transmembrane region" description="Helical" evidence="6">
    <location>
        <begin position="353"/>
        <end position="376"/>
    </location>
</feature>
<keyword evidence="5" id="KW-0902">Two-component regulatory system</keyword>
<dbReference type="RefSeq" id="WP_185977782.1">
    <property type="nucleotide sequence ID" value="NZ_JACBGI020000005.1"/>
</dbReference>
<evidence type="ECO:0000256" key="5">
    <source>
        <dbReference type="ARBA" id="ARBA00023012"/>
    </source>
</evidence>
<evidence type="ECO:0000256" key="6">
    <source>
        <dbReference type="SAM" id="Phobius"/>
    </source>
</evidence>
<feature type="transmembrane region" description="Helical" evidence="6">
    <location>
        <begin position="227"/>
        <end position="247"/>
    </location>
</feature>
<keyword evidence="4" id="KW-0418">Kinase</keyword>
<dbReference type="EMBL" id="JACBGI020000005">
    <property type="protein sequence ID" value="MBF6057640.1"/>
    <property type="molecule type" value="Genomic_DNA"/>
</dbReference>
<dbReference type="Gene3D" id="3.30.565.10">
    <property type="entry name" value="Histidine kinase-like ATPase, C-terminal domain"/>
    <property type="match status" value="1"/>
</dbReference>
<dbReference type="EC" id="2.7.13.3" evidence="2"/>
<evidence type="ECO:0000259" key="7">
    <source>
        <dbReference type="PROSITE" id="PS50109"/>
    </source>
</evidence>
<evidence type="ECO:0000256" key="1">
    <source>
        <dbReference type="ARBA" id="ARBA00000085"/>
    </source>
</evidence>
<feature type="transmembrane region" description="Helical" evidence="6">
    <location>
        <begin position="382"/>
        <end position="401"/>
    </location>
</feature>
<keyword evidence="6" id="KW-0812">Transmembrane</keyword>
<feature type="transmembrane region" description="Helical" evidence="6">
    <location>
        <begin position="287"/>
        <end position="310"/>
    </location>
</feature>
<dbReference type="Proteomes" id="UP001193680">
    <property type="component" value="Unassembled WGS sequence"/>
</dbReference>
<dbReference type="PANTHER" id="PTHR24421">
    <property type="entry name" value="NITRATE/NITRITE SENSOR PROTEIN NARX-RELATED"/>
    <property type="match status" value="1"/>
</dbReference>
<keyword evidence="6" id="KW-1133">Transmembrane helix</keyword>
<comment type="catalytic activity">
    <reaction evidence="1">
        <text>ATP + protein L-histidine = ADP + protein N-phospho-L-histidine.</text>
        <dbReference type="EC" id="2.7.13.3"/>
    </reaction>
</comment>
<dbReference type="PANTHER" id="PTHR24421:SF10">
    <property type="entry name" value="NITRATE_NITRITE SENSOR PROTEIN NARQ"/>
    <property type="match status" value="1"/>
</dbReference>
<dbReference type="InterPro" id="IPR036890">
    <property type="entry name" value="HATPase_C_sf"/>
</dbReference>
<keyword evidence="9" id="KW-1185">Reference proteome</keyword>
<name>A0ABS0BV35_9GAMM</name>
<dbReference type="SUPFAM" id="SSF55874">
    <property type="entry name" value="ATPase domain of HSP90 chaperone/DNA topoisomerase II/histidine kinase"/>
    <property type="match status" value="1"/>
</dbReference>
<evidence type="ECO:0000256" key="3">
    <source>
        <dbReference type="ARBA" id="ARBA00022679"/>
    </source>
</evidence>
<dbReference type="Pfam" id="PF02518">
    <property type="entry name" value="HATPase_c"/>
    <property type="match status" value="1"/>
</dbReference>
<feature type="transmembrane region" description="Helical" evidence="6">
    <location>
        <begin position="163"/>
        <end position="183"/>
    </location>
</feature>
<accession>A0ABS0BV35</accession>
<keyword evidence="3" id="KW-0808">Transferase</keyword>
<evidence type="ECO:0000256" key="4">
    <source>
        <dbReference type="ARBA" id="ARBA00022777"/>
    </source>
</evidence>
<feature type="transmembrane region" description="Helical" evidence="6">
    <location>
        <begin position="203"/>
        <end position="220"/>
    </location>
</feature>
<evidence type="ECO:0000313" key="9">
    <source>
        <dbReference type="Proteomes" id="UP001193680"/>
    </source>
</evidence>
<dbReference type="InterPro" id="IPR003594">
    <property type="entry name" value="HATPase_dom"/>
</dbReference>
<dbReference type="InterPro" id="IPR050482">
    <property type="entry name" value="Sensor_HK_TwoCompSys"/>
</dbReference>
<reference evidence="8 9" key="2">
    <citation type="submission" date="2020-11" db="EMBL/GenBank/DDBJ databases">
        <title>Sulfur oxidizing isolate from Hospital Hole Sinkhole.</title>
        <authorList>
            <person name="Scott K.M."/>
        </authorList>
    </citation>
    <scope>NUCLEOTIDE SEQUENCE [LARGE SCALE GENOMIC DNA]</scope>
    <source>
        <strain evidence="8 9">HH1</strain>
    </source>
</reference>